<dbReference type="EMBL" id="ML178818">
    <property type="protein sequence ID" value="TFL04663.1"/>
    <property type="molecule type" value="Genomic_DNA"/>
</dbReference>
<evidence type="ECO:0000313" key="2">
    <source>
        <dbReference type="Proteomes" id="UP000305067"/>
    </source>
</evidence>
<dbReference type="AlphaFoldDB" id="A0A5C3QRS3"/>
<accession>A0A5C3QRS3</accession>
<evidence type="ECO:0000313" key="1">
    <source>
        <dbReference type="EMBL" id="TFL04663.1"/>
    </source>
</evidence>
<gene>
    <name evidence="1" type="ORF">BDV98DRAFT_562633</name>
</gene>
<keyword evidence="2" id="KW-1185">Reference proteome</keyword>
<sequence>MQRLLPLLVHSRRFAAADRVRTHITHNHIHIQEDNVYQYAAAHAVERERLRDFEFWFGLIPSRGAHYRQRLDSLQRIETNVGKSPVQEEEELKVVRDAIFRTGKPARNVPVAMRYALLCAEKGYAMTALAESVYLVQRFAEPEEGKRFFYAFETRALEACRGNFVKGRSRLKGVCVRACVEAGWLVEAAQLAVLLKAKGYEVPSDVVNDLLEDLRAQGRDSLVQGVLSAIHRDKVI</sequence>
<proteinExistence type="predicted"/>
<name>A0A5C3QRS3_9AGAR</name>
<reference evidence="1 2" key="1">
    <citation type="journal article" date="2019" name="Nat. Ecol. Evol.">
        <title>Megaphylogeny resolves global patterns of mushroom evolution.</title>
        <authorList>
            <person name="Varga T."/>
            <person name="Krizsan K."/>
            <person name="Foldi C."/>
            <person name="Dima B."/>
            <person name="Sanchez-Garcia M."/>
            <person name="Sanchez-Ramirez S."/>
            <person name="Szollosi G.J."/>
            <person name="Szarkandi J.G."/>
            <person name="Papp V."/>
            <person name="Albert L."/>
            <person name="Andreopoulos W."/>
            <person name="Angelini C."/>
            <person name="Antonin V."/>
            <person name="Barry K.W."/>
            <person name="Bougher N.L."/>
            <person name="Buchanan P."/>
            <person name="Buyck B."/>
            <person name="Bense V."/>
            <person name="Catcheside P."/>
            <person name="Chovatia M."/>
            <person name="Cooper J."/>
            <person name="Damon W."/>
            <person name="Desjardin D."/>
            <person name="Finy P."/>
            <person name="Geml J."/>
            <person name="Haridas S."/>
            <person name="Hughes K."/>
            <person name="Justo A."/>
            <person name="Karasinski D."/>
            <person name="Kautmanova I."/>
            <person name="Kiss B."/>
            <person name="Kocsube S."/>
            <person name="Kotiranta H."/>
            <person name="LaButti K.M."/>
            <person name="Lechner B.E."/>
            <person name="Liimatainen K."/>
            <person name="Lipzen A."/>
            <person name="Lukacs Z."/>
            <person name="Mihaltcheva S."/>
            <person name="Morgado L.N."/>
            <person name="Niskanen T."/>
            <person name="Noordeloos M.E."/>
            <person name="Ohm R.A."/>
            <person name="Ortiz-Santana B."/>
            <person name="Ovrebo C."/>
            <person name="Racz N."/>
            <person name="Riley R."/>
            <person name="Savchenko A."/>
            <person name="Shiryaev A."/>
            <person name="Soop K."/>
            <person name="Spirin V."/>
            <person name="Szebenyi C."/>
            <person name="Tomsovsky M."/>
            <person name="Tulloss R.E."/>
            <person name="Uehling J."/>
            <person name="Grigoriev I.V."/>
            <person name="Vagvolgyi C."/>
            <person name="Papp T."/>
            <person name="Martin F.M."/>
            <person name="Miettinen O."/>
            <person name="Hibbett D.S."/>
            <person name="Nagy L.G."/>
        </authorList>
    </citation>
    <scope>NUCLEOTIDE SEQUENCE [LARGE SCALE GENOMIC DNA]</scope>
    <source>
        <strain evidence="1 2">CBS 309.79</strain>
    </source>
</reference>
<dbReference type="OrthoDB" id="185373at2759"/>
<organism evidence="1 2">
    <name type="scientific">Pterulicium gracile</name>
    <dbReference type="NCBI Taxonomy" id="1884261"/>
    <lineage>
        <taxon>Eukaryota</taxon>
        <taxon>Fungi</taxon>
        <taxon>Dikarya</taxon>
        <taxon>Basidiomycota</taxon>
        <taxon>Agaricomycotina</taxon>
        <taxon>Agaricomycetes</taxon>
        <taxon>Agaricomycetidae</taxon>
        <taxon>Agaricales</taxon>
        <taxon>Pleurotineae</taxon>
        <taxon>Pterulaceae</taxon>
        <taxon>Pterulicium</taxon>
    </lineage>
</organism>
<protein>
    <submittedName>
        <fullName evidence="1">Uncharacterized protein</fullName>
    </submittedName>
</protein>
<dbReference type="Proteomes" id="UP000305067">
    <property type="component" value="Unassembled WGS sequence"/>
</dbReference>
<dbReference type="STRING" id="1884261.A0A5C3QRS3"/>